<dbReference type="AlphaFoldDB" id="A0A1M3L1W9"/>
<reference evidence="2 3" key="1">
    <citation type="submission" date="2016-09" db="EMBL/GenBank/DDBJ databases">
        <title>Genome-resolved meta-omics ties microbial dynamics to process performance in biotechnology for thiocyanate degradation.</title>
        <authorList>
            <person name="Kantor R.S."/>
            <person name="Huddy R.J."/>
            <person name="Iyer R."/>
            <person name="Thomas B.C."/>
            <person name="Brown C.T."/>
            <person name="Anantharaman K."/>
            <person name="Tringe S."/>
            <person name="Hettich R.L."/>
            <person name="Harrison S.T."/>
            <person name="Banfield J.F."/>
        </authorList>
    </citation>
    <scope>NUCLEOTIDE SEQUENCE [LARGE SCALE GENOMIC DNA]</scope>
    <source>
        <strain evidence="2">59-99</strain>
    </source>
</reference>
<feature type="chain" id="PRO_5009894999" description="Tetratricopeptide repeat protein" evidence="1">
    <location>
        <begin position="27"/>
        <end position="602"/>
    </location>
</feature>
<dbReference type="STRING" id="1895771.BGO89_02010"/>
<organism evidence="2 3">
    <name type="scientific">Candidatus Kapaibacterium thiocyanatum</name>
    <dbReference type="NCBI Taxonomy" id="1895771"/>
    <lineage>
        <taxon>Bacteria</taxon>
        <taxon>Pseudomonadati</taxon>
        <taxon>Candidatus Kapaibacteriota</taxon>
        <taxon>Candidatus Kapaibacteriia</taxon>
        <taxon>Candidatus Kapaibacteriales</taxon>
        <taxon>Candidatus Kapaibacteriaceae</taxon>
        <taxon>Candidatus Kapaibacterium</taxon>
    </lineage>
</organism>
<dbReference type="InterPro" id="IPR019734">
    <property type="entry name" value="TPR_rpt"/>
</dbReference>
<dbReference type="SUPFAM" id="SSF48452">
    <property type="entry name" value="TPR-like"/>
    <property type="match status" value="2"/>
</dbReference>
<dbReference type="Pfam" id="PF13174">
    <property type="entry name" value="TPR_6"/>
    <property type="match status" value="3"/>
</dbReference>
<dbReference type="Gene3D" id="1.25.40.10">
    <property type="entry name" value="Tetratricopeptide repeat domain"/>
    <property type="match status" value="4"/>
</dbReference>
<comment type="caution">
    <text evidence="2">The sequence shown here is derived from an EMBL/GenBank/DDBJ whole genome shotgun (WGS) entry which is preliminary data.</text>
</comment>
<keyword evidence="1" id="KW-0732">Signal</keyword>
<evidence type="ECO:0000256" key="1">
    <source>
        <dbReference type="SAM" id="SignalP"/>
    </source>
</evidence>
<dbReference type="InterPro" id="IPR011990">
    <property type="entry name" value="TPR-like_helical_dom_sf"/>
</dbReference>
<evidence type="ECO:0000313" key="3">
    <source>
        <dbReference type="Proteomes" id="UP000184233"/>
    </source>
</evidence>
<dbReference type="EMBL" id="MKVH01000013">
    <property type="protein sequence ID" value="OJX59218.1"/>
    <property type="molecule type" value="Genomic_DNA"/>
</dbReference>
<accession>A0A1M3L1W9</accession>
<evidence type="ECO:0008006" key="4">
    <source>
        <dbReference type="Google" id="ProtNLM"/>
    </source>
</evidence>
<dbReference type="Proteomes" id="UP000184233">
    <property type="component" value="Unassembled WGS sequence"/>
</dbReference>
<name>A0A1M3L1W9_9BACT</name>
<feature type="signal peptide" evidence="1">
    <location>
        <begin position="1"/>
        <end position="26"/>
    </location>
</feature>
<gene>
    <name evidence="2" type="ORF">BGO89_02010</name>
</gene>
<protein>
    <recommendedName>
        <fullName evidence="4">Tetratricopeptide repeat protein</fullName>
    </recommendedName>
</protein>
<proteinExistence type="predicted"/>
<evidence type="ECO:0000313" key="2">
    <source>
        <dbReference type="EMBL" id="OJX59218.1"/>
    </source>
</evidence>
<sequence>MNGRNPIRLLAAIIVMMVAISHSVPAQEALTQQLRLAQTYERSGDLRNAARIYQELYAKRPESRIYFDGVARTLVGLQQYDALIPLVVERVEKEPSTDLAVLAGALSWKTGKTSEAERWWNKALDIGGNDEETYVALASVQSELLIPKLAIASYLKARERSGTTDAYASELAALYASTGDYRNGVREVIAEYRSSDDIQHARGKLSAFMLTPEGVSYVKTMLEHESATGVQGLRLKQWFYRETKDWPTALAITRELDAAGRQRGQELIQFADGARQDGQYDIALEAYGAVMEGRSNDPMTLTALYGYARTLEQRMRLSEGLSKDDARKILDRYGSIVKTAPTNPFAADALYHMAILTDEVMGDQDGARDILQRLINGFRGTQPAADGVLYLASLYVAAGQPEAATTLLKDLASLNIPSLADKRDVANFRRAELYFQQHRLDSALALYSAVSARPGSAAANDALDKLMLVQIAENDTALLWLYADAEALSARRKSVEAAAAFVRAADAANIAEIKDRCLYEAGVRYVAAGHDAEAVPVLQRLMERIPETIYGDRAMMLVAGIQERQGDRTGAIATLTNLLVQYPRSILLPEARERIRRLRGDA</sequence>